<dbReference type="PANTHER" id="PTHR43309:SF5">
    <property type="entry name" value="5-OXOPROLINASE SUBUNIT C"/>
    <property type="match status" value="1"/>
</dbReference>
<evidence type="ECO:0000313" key="6">
    <source>
        <dbReference type="Proteomes" id="UP000008514"/>
    </source>
</evidence>
<evidence type="ECO:0000256" key="2">
    <source>
        <dbReference type="ARBA" id="ARBA00022801"/>
    </source>
</evidence>
<dbReference type="HOGENOM" id="CLU_028967_0_3_10"/>
<gene>
    <name evidence="5" type="ordered locus">P700755_003574</name>
</gene>
<dbReference type="Proteomes" id="UP000008514">
    <property type="component" value="Chromosome"/>
</dbReference>
<keyword evidence="2 5" id="KW-0378">Hydrolase</keyword>
<evidence type="ECO:0000259" key="4">
    <source>
        <dbReference type="SMART" id="SM00797"/>
    </source>
</evidence>
<accession>K4IK38</accession>
<proteinExistence type="predicted"/>
<evidence type="ECO:0000313" key="5">
    <source>
        <dbReference type="EMBL" id="AFU70173.1"/>
    </source>
</evidence>
<sequence>MSIYIHKAGLYSSLQDKGRFVGMTYGIPISGAMDQNLYHFTNTILENPADSSSMEFYQQGLELEFTSPTFMCIGALGGDFKLNDKPVEPFEILKIKKGDLLKIKQLTRGNWGYIAVKGGFESESPFNSQSFYEPITKRQFENDDVLIYEAFDGESGGESSVFDMSYYGESELEVFEGPEFYKLSQTLDYQLKHAEFSLSTSLNRMAYQIQERLVNDLEEIITGPVLPGTVQFTPAGKMIVLMRDAQVTGGYPRILQFSEKSINQLSQMRVKSKFTFKLNGINSEKI</sequence>
<dbReference type="RefSeq" id="WP_015025719.1">
    <property type="nucleotide sequence ID" value="NC_018721.1"/>
</dbReference>
<organism evidence="5 6">
    <name type="scientific">Psychroflexus torquis (strain ATCC 700755 / CIP 106069 / ACAM 623)</name>
    <dbReference type="NCBI Taxonomy" id="313595"/>
    <lineage>
        <taxon>Bacteria</taxon>
        <taxon>Pseudomonadati</taxon>
        <taxon>Bacteroidota</taxon>
        <taxon>Flavobacteriia</taxon>
        <taxon>Flavobacteriales</taxon>
        <taxon>Flavobacteriaceae</taxon>
        <taxon>Psychroflexus</taxon>
    </lineage>
</organism>
<protein>
    <submittedName>
        <fullName evidence="5">Allophanate hydrolase subunit 2</fullName>
    </submittedName>
</protein>
<reference evidence="5" key="2">
    <citation type="submission" date="2012-09" db="EMBL/GenBank/DDBJ databases">
        <title>The complete sequence of Psychroflexus torquis an extreme psychrophile from sea-ice that is stimulated by light.</title>
        <authorList>
            <person name="Feng S."/>
            <person name="Powell S.M."/>
            <person name="Bowman J.P."/>
        </authorList>
    </citation>
    <scope>NUCLEOTIDE SEQUENCE [LARGE SCALE GENOMIC DNA]</scope>
    <source>
        <strain evidence="5">ATCC 700755</strain>
    </source>
</reference>
<dbReference type="InterPro" id="IPR003778">
    <property type="entry name" value="CT_A_B"/>
</dbReference>
<dbReference type="InterPro" id="IPR029000">
    <property type="entry name" value="Cyclophilin-like_dom_sf"/>
</dbReference>
<dbReference type="Pfam" id="PF02626">
    <property type="entry name" value="CT_A_B"/>
    <property type="match status" value="1"/>
</dbReference>
<dbReference type="OrthoDB" id="9782422at2"/>
<feature type="domain" description="Carboxyltransferase" evidence="4">
    <location>
        <begin position="24"/>
        <end position="286"/>
    </location>
</feature>
<evidence type="ECO:0000256" key="3">
    <source>
        <dbReference type="ARBA" id="ARBA00022840"/>
    </source>
</evidence>
<reference evidence="5" key="1">
    <citation type="submission" date="2006-03" db="EMBL/GenBank/DDBJ databases">
        <authorList>
            <person name="Bowman J."/>
            <person name="Ferriera S."/>
            <person name="Johnson J."/>
            <person name="Kravitz S."/>
            <person name="Halpern A."/>
            <person name="Remington K."/>
            <person name="Beeson K."/>
            <person name="Tran B."/>
            <person name="Rogers Y.-H."/>
            <person name="Friedman R."/>
            <person name="Venter J.C."/>
        </authorList>
    </citation>
    <scope>NUCLEOTIDE SEQUENCE [LARGE SCALE GENOMIC DNA]</scope>
    <source>
        <strain evidence="5">ATCC 700755</strain>
    </source>
</reference>
<dbReference type="GO" id="GO:0005524">
    <property type="term" value="F:ATP binding"/>
    <property type="evidence" value="ECO:0007669"/>
    <property type="project" value="UniProtKB-KW"/>
</dbReference>
<dbReference type="SMART" id="SM00797">
    <property type="entry name" value="AHS2"/>
    <property type="match status" value="1"/>
</dbReference>
<keyword evidence="6" id="KW-1185">Reference proteome</keyword>
<dbReference type="InterPro" id="IPR052708">
    <property type="entry name" value="PxpC"/>
</dbReference>
<name>K4IK38_PSYTT</name>
<dbReference type="EMBL" id="CP003879">
    <property type="protein sequence ID" value="AFU70173.1"/>
    <property type="molecule type" value="Genomic_DNA"/>
</dbReference>
<keyword evidence="3" id="KW-0067">ATP-binding</keyword>
<dbReference type="eggNOG" id="COG1984">
    <property type="taxonomic scope" value="Bacteria"/>
</dbReference>
<dbReference type="PANTHER" id="PTHR43309">
    <property type="entry name" value="5-OXOPROLINASE SUBUNIT C"/>
    <property type="match status" value="1"/>
</dbReference>
<dbReference type="KEGG" id="ptq:P700755_003574"/>
<dbReference type="AlphaFoldDB" id="K4IK38"/>
<evidence type="ECO:0000256" key="1">
    <source>
        <dbReference type="ARBA" id="ARBA00022741"/>
    </source>
</evidence>
<dbReference type="GO" id="GO:0016787">
    <property type="term" value="F:hydrolase activity"/>
    <property type="evidence" value="ECO:0007669"/>
    <property type="project" value="UniProtKB-KW"/>
</dbReference>
<dbReference type="STRING" id="313595.P700755_003574"/>
<keyword evidence="1" id="KW-0547">Nucleotide-binding</keyword>
<dbReference type="Gene3D" id="2.40.100.10">
    <property type="entry name" value="Cyclophilin-like"/>
    <property type="match status" value="1"/>
</dbReference>